<gene>
    <name evidence="1" type="ORF">PAP_06315</name>
</gene>
<reference evidence="1 2" key="2">
    <citation type="journal article" date="2015" name="Genome Announc.">
        <title>Complete Genome Sequence of Hyperthermophilic Piezophilic Archaeon Palaeococcus pacificus DY20341T, Isolated from Deep-Sea Hydrothermal Sediments.</title>
        <authorList>
            <person name="Zeng X."/>
            <person name="Jebbar M."/>
            <person name="Shao Z."/>
        </authorList>
    </citation>
    <scope>NUCLEOTIDE SEQUENCE [LARGE SCALE GENOMIC DNA]</scope>
    <source>
        <strain evidence="1 2">DY20341</strain>
    </source>
</reference>
<dbReference type="eggNOG" id="arCOG05722">
    <property type="taxonomic scope" value="Archaea"/>
</dbReference>
<sequence length="73" mass="8351">MSEEKPYLADETLKRWRNKKVVVSIGGEHLFTGILKDFDEEVVVLEDVADFTGNKGRELLVKIDGISWVMLIE</sequence>
<protein>
    <recommendedName>
        <fullName evidence="3">LSM domain-containing protein</fullName>
    </recommendedName>
</protein>
<proteinExistence type="predicted"/>
<evidence type="ECO:0000313" key="1">
    <source>
        <dbReference type="EMBL" id="AIF69660.1"/>
    </source>
</evidence>
<dbReference type="Gene3D" id="2.30.30.100">
    <property type="match status" value="1"/>
</dbReference>
<dbReference type="KEGG" id="ppac:PAP_06315"/>
<dbReference type="GeneID" id="24842383"/>
<reference evidence="2" key="1">
    <citation type="submission" date="2013-06" db="EMBL/GenBank/DDBJ databases">
        <title>Complete Genome Sequence of Hyperthermophilic Palaeococcus pacificus DY20341T, Isolated from a Deep-Sea Hydrothermal Sediments.</title>
        <authorList>
            <person name="Zeng X."/>
            <person name="Shao Z."/>
        </authorList>
    </citation>
    <scope>NUCLEOTIDE SEQUENCE [LARGE SCALE GENOMIC DNA]</scope>
    <source>
        <strain evidence="2">DY20341</strain>
    </source>
</reference>
<dbReference type="EMBL" id="CP006019">
    <property type="protein sequence ID" value="AIF69660.1"/>
    <property type="molecule type" value="Genomic_DNA"/>
</dbReference>
<accession>A0A075LSE3</accession>
<organism evidence="1 2">
    <name type="scientific">Palaeococcus pacificus DY20341</name>
    <dbReference type="NCBI Taxonomy" id="1343739"/>
    <lineage>
        <taxon>Archaea</taxon>
        <taxon>Methanobacteriati</taxon>
        <taxon>Methanobacteriota</taxon>
        <taxon>Thermococci</taxon>
        <taxon>Thermococcales</taxon>
        <taxon>Thermococcaceae</taxon>
        <taxon>Palaeococcus</taxon>
    </lineage>
</organism>
<dbReference type="OrthoDB" id="84581at2157"/>
<dbReference type="RefSeq" id="WP_048165196.1">
    <property type="nucleotide sequence ID" value="NZ_CP006019.1"/>
</dbReference>
<dbReference type="SUPFAM" id="SSF50182">
    <property type="entry name" value="Sm-like ribonucleoproteins"/>
    <property type="match status" value="1"/>
</dbReference>
<dbReference type="AlphaFoldDB" id="A0A075LSE3"/>
<evidence type="ECO:0008006" key="3">
    <source>
        <dbReference type="Google" id="ProtNLM"/>
    </source>
</evidence>
<evidence type="ECO:0000313" key="2">
    <source>
        <dbReference type="Proteomes" id="UP000027981"/>
    </source>
</evidence>
<keyword evidence="2" id="KW-1185">Reference proteome</keyword>
<name>A0A075LSE3_9EURY</name>
<dbReference type="HOGENOM" id="CLU_2766259_0_0_2"/>
<dbReference type="CDD" id="cd00600">
    <property type="entry name" value="Sm_like"/>
    <property type="match status" value="1"/>
</dbReference>
<dbReference type="Proteomes" id="UP000027981">
    <property type="component" value="Chromosome"/>
</dbReference>
<dbReference type="InterPro" id="IPR010920">
    <property type="entry name" value="LSM_dom_sf"/>
</dbReference>